<gene>
    <name evidence="3" type="ORF">DM02DRAFT_729135</name>
</gene>
<feature type="region of interest" description="Disordered" evidence="1">
    <location>
        <begin position="70"/>
        <end position="92"/>
    </location>
</feature>
<dbReference type="AlphaFoldDB" id="A0A2V1DNX8"/>
<proteinExistence type="predicted"/>
<evidence type="ECO:0000313" key="4">
    <source>
        <dbReference type="Proteomes" id="UP000244855"/>
    </source>
</evidence>
<keyword evidence="2" id="KW-0732">Signal</keyword>
<evidence type="ECO:0000256" key="2">
    <source>
        <dbReference type="SAM" id="SignalP"/>
    </source>
</evidence>
<feature type="signal peptide" evidence="2">
    <location>
        <begin position="1"/>
        <end position="19"/>
    </location>
</feature>
<protein>
    <submittedName>
        <fullName evidence="3">Uncharacterized protein</fullName>
    </submittedName>
</protein>
<organism evidence="3 4">
    <name type="scientific">Periconia macrospinosa</name>
    <dbReference type="NCBI Taxonomy" id="97972"/>
    <lineage>
        <taxon>Eukaryota</taxon>
        <taxon>Fungi</taxon>
        <taxon>Dikarya</taxon>
        <taxon>Ascomycota</taxon>
        <taxon>Pezizomycotina</taxon>
        <taxon>Dothideomycetes</taxon>
        <taxon>Pleosporomycetidae</taxon>
        <taxon>Pleosporales</taxon>
        <taxon>Massarineae</taxon>
        <taxon>Periconiaceae</taxon>
        <taxon>Periconia</taxon>
    </lineage>
</organism>
<reference evidence="3 4" key="1">
    <citation type="journal article" date="2018" name="Sci. Rep.">
        <title>Comparative genomics provides insights into the lifestyle and reveals functional heterogeneity of dark septate endophytic fungi.</title>
        <authorList>
            <person name="Knapp D.G."/>
            <person name="Nemeth J.B."/>
            <person name="Barry K."/>
            <person name="Hainaut M."/>
            <person name="Henrissat B."/>
            <person name="Johnson J."/>
            <person name="Kuo A."/>
            <person name="Lim J.H.P."/>
            <person name="Lipzen A."/>
            <person name="Nolan M."/>
            <person name="Ohm R.A."/>
            <person name="Tamas L."/>
            <person name="Grigoriev I.V."/>
            <person name="Spatafora J.W."/>
            <person name="Nagy L.G."/>
            <person name="Kovacs G.M."/>
        </authorList>
    </citation>
    <scope>NUCLEOTIDE SEQUENCE [LARGE SCALE GENOMIC DNA]</scope>
    <source>
        <strain evidence="3 4">DSE2036</strain>
    </source>
</reference>
<evidence type="ECO:0000256" key="1">
    <source>
        <dbReference type="SAM" id="MobiDB-lite"/>
    </source>
</evidence>
<evidence type="ECO:0000313" key="3">
    <source>
        <dbReference type="EMBL" id="PVH99561.1"/>
    </source>
</evidence>
<sequence length="304" mass="33002">MARYFVLALLATTHFLVSAAPAPVPNPDSIDDLLKYGLPKGTDLAKLGGRSISERSAELQRRGRNQNSLFGALPGCGDEDDPSYASGPSKYKDGEGTEVKSGLCDNGKYIGGWHCWTDMFFTHVQIEYDEWTNTGGVIDCSTTSSCSLQGVSLNQSCTANAQSWDNAIQGGVEGKVDFEKSTKWGLGGKLMYQHNFGGSQTFLTCNSVADQGSCSWDDKGCHAIWKGKRNRRVFGYVRRSCDKGRSGTNMSEKRADGYYTVGMLDFDIVLPDNQAIGCAARCNDVKYPDPRPGGPPQKVPFPGN</sequence>
<dbReference type="EMBL" id="KZ805390">
    <property type="protein sequence ID" value="PVH99561.1"/>
    <property type="molecule type" value="Genomic_DNA"/>
</dbReference>
<dbReference type="OrthoDB" id="5329807at2759"/>
<accession>A0A2V1DNX8</accession>
<keyword evidence="4" id="KW-1185">Reference proteome</keyword>
<feature type="chain" id="PRO_5015987274" evidence="2">
    <location>
        <begin position="20"/>
        <end position="304"/>
    </location>
</feature>
<dbReference type="Proteomes" id="UP000244855">
    <property type="component" value="Unassembled WGS sequence"/>
</dbReference>
<name>A0A2V1DNX8_9PLEO</name>